<gene>
    <name evidence="1" type="ORF">CINCED_3A002813</name>
</gene>
<dbReference type="Proteomes" id="UP000325440">
    <property type="component" value="Unassembled WGS sequence"/>
</dbReference>
<dbReference type="EMBL" id="CABPRJ010002411">
    <property type="protein sequence ID" value="VVC45739.1"/>
    <property type="molecule type" value="Genomic_DNA"/>
</dbReference>
<accession>A0A5E4NPR0</accession>
<proteinExistence type="predicted"/>
<dbReference type="OrthoDB" id="6620300at2759"/>
<keyword evidence="2" id="KW-1185">Reference proteome</keyword>
<protein>
    <submittedName>
        <fullName evidence="1">Uncharacterized protein</fullName>
    </submittedName>
</protein>
<evidence type="ECO:0000313" key="1">
    <source>
        <dbReference type="EMBL" id="VVC45739.1"/>
    </source>
</evidence>
<dbReference type="AlphaFoldDB" id="A0A5E4NPR0"/>
<reference evidence="1 2" key="1">
    <citation type="submission" date="2019-08" db="EMBL/GenBank/DDBJ databases">
        <authorList>
            <person name="Alioto T."/>
            <person name="Alioto T."/>
            <person name="Gomez Garrido J."/>
        </authorList>
    </citation>
    <scope>NUCLEOTIDE SEQUENCE [LARGE SCALE GENOMIC DNA]</scope>
</reference>
<sequence>MDQNMLNFWKNYENVINWGYSIVGVRKNTSSESTSSLETSFNTNTNVIEEKYEEDAYSSDGSDDIDLNYLEFFQKTLEHQEKIEKEKRKVDKEYGFCNSSSSENESVLTVSLEEIKPTELYGSNADEIVGLESNLLSEFTTFNLLKKPTIWPCIALNLVAPEPELHLNLNIGTEPSIVK</sequence>
<organism evidence="1 2">
    <name type="scientific">Cinara cedri</name>
    <dbReference type="NCBI Taxonomy" id="506608"/>
    <lineage>
        <taxon>Eukaryota</taxon>
        <taxon>Metazoa</taxon>
        <taxon>Ecdysozoa</taxon>
        <taxon>Arthropoda</taxon>
        <taxon>Hexapoda</taxon>
        <taxon>Insecta</taxon>
        <taxon>Pterygota</taxon>
        <taxon>Neoptera</taxon>
        <taxon>Paraneoptera</taxon>
        <taxon>Hemiptera</taxon>
        <taxon>Sternorrhyncha</taxon>
        <taxon>Aphidomorpha</taxon>
        <taxon>Aphidoidea</taxon>
        <taxon>Aphididae</taxon>
        <taxon>Lachninae</taxon>
        <taxon>Cinara</taxon>
    </lineage>
</organism>
<name>A0A5E4NPR0_9HEMI</name>
<evidence type="ECO:0000313" key="2">
    <source>
        <dbReference type="Proteomes" id="UP000325440"/>
    </source>
</evidence>